<feature type="signal peptide" evidence="5">
    <location>
        <begin position="1"/>
        <end position="21"/>
    </location>
</feature>
<comment type="similarity">
    <text evidence="4">Belongs to the Omp25/RopB family.</text>
</comment>
<dbReference type="EMBL" id="JBHRVU010000004">
    <property type="protein sequence ID" value="MFC3441925.1"/>
    <property type="molecule type" value="Genomic_DNA"/>
</dbReference>
<name>A0ABV7NFZ7_9SPHN</name>
<gene>
    <name evidence="7" type="ORF">ACFOKF_12175</name>
</gene>
<evidence type="ECO:0000256" key="5">
    <source>
        <dbReference type="SAM" id="SignalP"/>
    </source>
</evidence>
<dbReference type="Pfam" id="PF13505">
    <property type="entry name" value="OMP_b-brl"/>
    <property type="match status" value="1"/>
</dbReference>
<evidence type="ECO:0000313" key="7">
    <source>
        <dbReference type="EMBL" id="MFC3441925.1"/>
    </source>
</evidence>
<keyword evidence="2 5" id="KW-0732">Signal</keyword>
<proteinExistence type="inferred from homology"/>
<feature type="domain" description="Outer membrane protein beta-barrel" evidence="6">
    <location>
        <begin position="10"/>
        <end position="189"/>
    </location>
</feature>
<keyword evidence="3" id="KW-0472">Membrane</keyword>
<sequence length="203" mass="21405">MIRYLLPVLGAASVAIAPAQAQEAGAFGGFKLGVVAGYDKATLEYADLDTNEDGVLYGVSAGYDMDLGSAVIGLELEASDSATKWRVTDADFGDSIALALGRDLYVGARIGIPVTSNLLIYAKGGYTNARAKLSYDDGEGLVISDSDTLDGWRLGGGVELTNANHFARVEYRYSDYGNYKDGGVDTGLSLSRQQVSVTGGFRF</sequence>
<organism evidence="7 8">
    <name type="scientific">Sphingobium rhizovicinum</name>
    <dbReference type="NCBI Taxonomy" id="432308"/>
    <lineage>
        <taxon>Bacteria</taxon>
        <taxon>Pseudomonadati</taxon>
        <taxon>Pseudomonadota</taxon>
        <taxon>Alphaproteobacteria</taxon>
        <taxon>Sphingomonadales</taxon>
        <taxon>Sphingomonadaceae</taxon>
        <taxon>Sphingobium</taxon>
    </lineage>
</organism>
<comment type="subcellular location">
    <subcellularLocation>
        <location evidence="1">Membrane</location>
    </subcellularLocation>
</comment>
<reference evidence="8" key="1">
    <citation type="journal article" date="2019" name="Int. J. Syst. Evol. Microbiol.">
        <title>The Global Catalogue of Microorganisms (GCM) 10K type strain sequencing project: providing services to taxonomists for standard genome sequencing and annotation.</title>
        <authorList>
            <consortium name="The Broad Institute Genomics Platform"/>
            <consortium name="The Broad Institute Genome Sequencing Center for Infectious Disease"/>
            <person name="Wu L."/>
            <person name="Ma J."/>
        </authorList>
    </citation>
    <scope>NUCLEOTIDE SEQUENCE [LARGE SCALE GENOMIC DNA]</scope>
    <source>
        <strain evidence="8">CCM 7491</strain>
    </source>
</reference>
<dbReference type="RefSeq" id="WP_380795930.1">
    <property type="nucleotide sequence ID" value="NZ_JBHRVU010000004.1"/>
</dbReference>
<dbReference type="InterPro" id="IPR027385">
    <property type="entry name" value="Beta-barrel_OMP"/>
</dbReference>
<dbReference type="PANTHER" id="PTHR34001:SF3">
    <property type="entry name" value="BLL7405 PROTEIN"/>
    <property type="match status" value="1"/>
</dbReference>
<evidence type="ECO:0000256" key="2">
    <source>
        <dbReference type="ARBA" id="ARBA00022729"/>
    </source>
</evidence>
<dbReference type="InterPro" id="IPR051692">
    <property type="entry name" value="OMP-like"/>
</dbReference>
<accession>A0ABV7NFZ7</accession>
<evidence type="ECO:0000256" key="3">
    <source>
        <dbReference type="ARBA" id="ARBA00023136"/>
    </source>
</evidence>
<evidence type="ECO:0000256" key="1">
    <source>
        <dbReference type="ARBA" id="ARBA00004370"/>
    </source>
</evidence>
<protein>
    <submittedName>
        <fullName evidence="7">Outer membrane protein</fullName>
    </submittedName>
</protein>
<dbReference type="PANTHER" id="PTHR34001">
    <property type="entry name" value="BLL7405 PROTEIN"/>
    <property type="match status" value="1"/>
</dbReference>
<feature type="chain" id="PRO_5045297652" evidence="5">
    <location>
        <begin position="22"/>
        <end position="203"/>
    </location>
</feature>
<comment type="caution">
    <text evidence="7">The sequence shown here is derived from an EMBL/GenBank/DDBJ whole genome shotgun (WGS) entry which is preliminary data.</text>
</comment>
<dbReference type="InterPro" id="IPR011250">
    <property type="entry name" value="OMP/PagP_B-barrel"/>
</dbReference>
<keyword evidence="8" id="KW-1185">Reference proteome</keyword>
<dbReference type="Proteomes" id="UP001595681">
    <property type="component" value="Unassembled WGS sequence"/>
</dbReference>
<dbReference type="SUPFAM" id="SSF56925">
    <property type="entry name" value="OMPA-like"/>
    <property type="match status" value="1"/>
</dbReference>
<evidence type="ECO:0000256" key="4">
    <source>
        <dbReference type="ARBA" id="ARBA00038306"/>
    </source>
</evidence>
<evidence type="ECO:0000313" key="8">
    <source>
        <dbReference type="Proteomes" id="UP001595681"/>
    </source>
</evidence>
<evidence type="ECO:0000259" key="6">
    <source>
        <dbReference type="Pfam" id="PF13505"/>
    </source>
</evidence>
<dbReference type="Gene3D" id="2.40.160.20">
    <property type="match status" value="1"/>
</dbReference>